<evidence type="ECO:0000256" key="1">
    <source>
        <dbReference type="ARBA" id="ARBA00022741"/>
    </source>
</evidence>
<dbReference type="InterPro" id="IPR027417">
    <property type="entry name" value="P-loop_NTPase"/>
</dbReference>
<dbReference type="GO" id="GO:0003677">
    <property type="term" value="F:DNA binding"/>
    <property type="evidence" value="ECO:0007669"/>
    <property type="project" value="InterPro"/>
</dbReference>
<keyword evidence="2" id="KW-0067">ATP-binding</keyword>
<dbReference type="InterPro" id="IPR000792">
    <property type="entry name" value="Tscrpt_reg_LuxR_C"/>
</dbReference>
<comment type="caution">
    <text evidence="4">The sequence shown here is derived from an EMBL/GenBank/DDBJ whole genome shotgun (WGS) entry which is preliminary data.</text>
</comment>
<dbReference type="Pfam" id="PF00196">
    <property type="entry name" value="GerE"/>
    <property type="match status" value="1"/>
</dbReference>
<evidence type="ECO:0000259" key="3">
    <source>
        <dbReference type="PROSITE" id="PS50043"/>
    </source>
</evidence>
<dbReference type="PANTHER" id="PTHR16305">
    <property type="entry name" value="TESTICULAR SOLUBLE ADENYLYL CYCLASE"/>
    <property type="match status" value="1"/>
</dbReference>
<dbReference type="InterPro" id="IPR016032">
    <property type="entry name" value="Sig_transdc_resp-reg_C-effctor"/>
</dbReference>
<dbReference type="SUPFAM" id="SSF52540">
    <property type="entry name" value="P-loop containing nucleoside triphosphate hydrolases"/>
    <property type="match status" value="1"/>
</dbReference>
<protein>
    <submittedName>
        <fullName evidence="4">LuxR family transcriptional regulator</fullName>
    </submittedName>
</protein>
<dbReference type="GO" id="GO:0005737">
    <property type="term" value="C:cytoplasm"/>
    <property type="evidence" value="ECO:0007669"/>
    <property type="project" value="TreeGrafter"/>
</dbReference>
<proteinExistence type="predicted"/>
<organism evidence="4 5">
    <name type="scientific">Kibdelosporangium aridum</name>
    <dbReference type="NCBI Taxonomy" id="2030"/>
    <lineage>
        <taxon>Bacteria</taxon>
        <taxon>Bacillati</taxon>
        <taxon>Actinomycetota</taxon>
        <taxon>Actinomycetes</taxon>
        <taxon>Pseudonocardiales</taxon>
        <taxon>Pseudonocardiaceae</taxon>
        <taxon>Kibdelosporangium</taxon>
    </lineage>
</organism>
<dbReference type="CDD" id="cd06170">
    <property type="entry name" value="LuxR_C_like"/>
    <property type="match status" value="1"/>
</dbReference>
<dbReference type="PRINTS" id="PR00038">
    <property type="entry name" value="HTHLUXR"/>
</dbReference>
<dbReference type="SMART" id="SM00421">
    <property type="entry name" value="HTH_LUXR"/>
    <property type="match status" value="1"/>
</dbReference>
<dbReference type="Pfam" id="PF13191">
    <property type="entry name" value="AAA_16"/>
    <property type="match status" value="1"/>
</dbReference>
<dbReference type="GO" id="GO:0006355">
    <property type="term" value="P:regulation of DNA-templated transcription"/>
    <property type="evidence" value="ECO:0007669"/>
    <property type="project" value="InterPro"/>
</dbReference>
<dbReference type="OrthoDB" id="4500249at2"/>
<dbReference type="Gene3D" id="1.10.10.10">
    <property type="entry name" value="Winged helix-like DNA-binding domain superfamily/Winged helix DNA-binding domain"/>
    <property type="match status" value="1"/>
</dbReference>
<evidence type="ECO:0000256" key="2">
    <source>
        <dbReference type="ARBA" id="ARBA00022840"/>
    </source>
</evidence>
<reference evidence="4 5" key="1">
    <citation type="submission" date="2018-05" db="EMBL/GenBank/DDBJ databases">
        <title>Evolution of GPA BGCs.</title>
        <authorList>
            <person name="Waglechner N."/>
            <person name="Wright G.D."/>
        </authorList>
    </citation>
    <scope>NUCLEOTIDE SEQUENCE [LARGE SCALE GENOMIC DNA]</scope>
    <source>
        <strain evidence="4 5">A82846</strain>
    </source>
</reference>
<dbReference type="Proteomes" id="UP000287547">
    <property type="component" value="Unassembled WGS sequence"/>
</dbReference>
<sequence>MWGCDVALGDGAPRLVGRERERELLKHVLDCPRDPVARVIEVVGEPGIGKSRLLGETRGAAHRQDWVVLAGHATELERHNSFGVFLDALGDHVASLDPADLAGLGTELVRELAMVFPRIPVPTACVEGGHERLVLGGERYRLHLAIRALLEHLASGPGLVLTLDDLHWGDDASFELLGYLLRHPPCAPVALLLAYRPRQRPARLAAVLTQATREGAMRRIELGPFSRDEVADFLGPDVDEARCRVLHQASGGNPFYLEALAHAPEEWLPSAAGTKQRSSAPPAARSRNSVLSLDGVPPVVSATLQAELAILPERVRLIAHASAVAGDPFQPDLVAAVAGLSRQEADSALDELVARDLVQSAGPGRFSYRHPIVRAAAYEDAGAGWLVQAHARAWNALEERAASMVRRAPHVEHAALPGNDKAIAVLVAAAEAVAGRAPADAAHWLSVALRLLPDEGEGDIRRLELTMEMARFLGISGQLWEARDVLHEVLRLLPRTAADRRVRAVSFCARLEQFLGRHAEAGALLLAELRGLPRLEDGAATTLQLGLAEQSIYRGDVADARTWANTAYKLADRHEDRPAQATAASFLAYADCLAEDVAVAFEHCDHAALLVDGLTDGELSQRLDSVEFLGYAEHDLERYDAAGRHFERGLALARASGQNSLLTKLLVGRGRVLLWQGLLAQAKDCFVEAEEAALLVRSPWLHAFALAMRCQVAALTGEVEEALRLGEEARRFAGSSDDWLAMLTATFLAQAHLMADDLDGCSSILDIFGSSPELLMIDPARRPAWFEFFTTAALALGCEAESEQWAARAEAAAVSLVGLPGRKAFALLARARVLHASGDPARASATARTAAAGFTKSGNPLDAARAWLVAGTATAAAGERPRALDELEQARALFARCGANGLQQRASRELRRLGRRVPRGVTGQRNPRDAVGPAALTSREKEVAELLVTGMTSRQIAAKLCLSPRTVDHHVEHIIAKLGVTSRAGVVGALAMVNGDVGSVPDVFPGARRHAEHIDRHD</sequence>
<dbReference type="InterPro" id="IPR041664">
    <property type="entry name" value="AAA_16"/>
</dbReference>
<dbReference type="EMBL" id="QHKI01000078">
    <property type="protein sequence ID" value="RSM67892.1"/>
    <property type="molecule type" value="Genomic_DNA"/>
</dbReference>
<name>A0A428YJY2_KIBAR</name>
<dbReference type="GO" id="GO:0004016">
    <property type="term" value="F:adenylate cyclase activity"/>
    <property type="evidence" value="ECO:0007669"/>
    <property type="project" value="TreeGrafter"/>
</dbReference>
<gene>
    <name evidence="4" type="ORF">DMH04_47835</name>
</gene>
<dbReference type="SUPFAM" id="SSF46894">
    <property type="entry name" value="C-terminal effector domain of the bipartite response regulators"/>
    <property type="match status" value="1"/>
</dbReference>
<dbReference type="InterPro" id="IPR036388">
    <property type="entry name" value="WH-like_DNA-bd_sf"/>
</dbReference>
<dbReference type="Gene3D" id="1.25.40.10">
    <property type="entry name" value="Tetratricopeptide repeat domain"/>
    <property type="match status" value="2"/>
</dbReference>
<dbReference type="PROSITE" id="PS50043">
    <property type="entry name" value="HTH_LUXR_2"/>
    <property type="match status" value="1"/>
</dbReference>
<dbReference type="SUPFAM" id="SSF48452">
    <property type="entry name" value="TPR-like"/>
    <property type="match status" value="2"/>
</dbReference>
<dbReference type="PROSITE" id="PS00622">
    <property type="entry name" value="HTH_LUXR_1"/>
    <property type="match status" value="1"/>
</dbReference>
<accession>A0A428YJY2</accession>
<dbReference type="InterPro" id="IPR011990">
    <property type="entry name" value="TPR-like_helical_dom_sf"/>
</dbReference>
<dbReference type="GO" id="GO:0005524">
    <property type="term" value="F:ATP binding"/>
    <property type="evidence" value="ECO:0007669"/>
    <property type="project" value="UniProtKB-KW"/>
</dbReference>
<evidence type="ECO:0000313" key="5">
    <source>
        <dbReference type="Proteomes" id="UP000287547"/>
    </source>
</evidence>
<feature type="domain" description="HTH luxR-type" evidence="3">
    <location>
        <begin position="929"/>
        <end position="994"/>
    </location>
</feature>
<keyword evidence="1" id="KW-0547">Nucleotide-binding</keyword>
<dbReference type="PANTHER" id="PTHR16305:SF35">
    <property type="entry name" value="TRANSCRIPTIONAL ACTIVATOR DOMAIN"/>
    <property type="match status" value="1"/>
</dbReference>
<evidence type="ECO:0000313" key="4">
    <source>
        <dbReference type="EMBL" id="RSM67892.1"/>
    </source>
</evidence>
<dbReference type="AlphaFoldDB" id="A0A428YJY2"/>